<evidence type="ECO:0000313" key="3">
    <source>
        <dbReference type="EMBL" id="QJH94870.1"/>
    </source>
</evidence>
<name>A0A6H1ZDD9_9ZZZZ</name>
<dbReference type="CDD" id="cd03801">
    <property type="entry name" value="GT4_PimA-like"/>
    <property type="match status" value="1"/>
</dbReference>
<dbReference type="GO" id="GO:0016757">
    <property type="term" value="F:glycosyltransferase activity"/>
    <property type="evidence" value="ECO:0007669"/>
    <property type="project" value="InterPro"/>
</dbReference>
<dbReference type="EMBL" id="MT143991">
    <property type="protein sequence ID" value="QJA45472.1"/>
    <property type="molecule type" value="Genomic_DNA"/>
</dbReference>
<dbReference type="InterPro" id="IPR050194">
    <property type="entry name" value="Glycosyltransferase_grp1"/>
</dbReference>
<dbReference type="InterPro" id="IPR001296">
    <property type="entry name" value="Glyco_trans_1"/>
</dbReference>
<feature type="domain" description="Glycosyl transferase family 1" evidence="1">
    <location>
        <begin position="199"/>
        <end position="296"/>
    </location>
</feature>
<dbReference type="Pfam" id="PF00534">
    <property type="entry name" value="Glycos_transf_1"/>
    <property type="match status" value="1"/>
</dbReference>
<keyword evidence="2" id="KW-0808">Transferase</keyword>
<dbReference type="SUPFAM" id="SSF53756">
    <property type="entry name" value="UDP-Glycosyltransferase/glycogen phosphorylase"/>
    <property type="match status" value="1"/>
</dbReference>
<gene>
    <name evidence="2" type="ORF">TM448A00243_0021</name>
    <name evidence="3" type="ORF">TM448B00304_0049</name>
</gene>
<dbReference type="EMBL" id="MT144607">
    <property type="protein sequence ID" value="QJH94870.1"/>
    <property type="molecule type" value="Genomic_DNA"/>
</dbReference>
<dbReference type="Gene3D" id="3.40.50.2000">
    <property type="entry name" value="Glycogen Phosphorylase B"/>
    <property type="match status" value="3"/>
</dbReference>
<dbReference type="PANTHER" id="PTHR45947">
    <property type="entry name" value="SULFOQUINOVOSYL TRANSFERASE SQD2"/>
    <property type="match status" value="1"/>
</dbReference>
<dbReference type="PANTHER" id="PTHR45947:SF3">
    <property type="entry name" value="SULFOQUINOVOSYL TRANSFERASE SQD2"/>
    <property type="match status" value="1"/>
</dbReference>
<dbReference type="AlphaFoldDB" id="A0A6H1ZDD9"/>
<evidence type="ECO:0000259" key="1">
    <source>
        <dbReference type="Pfam" id="PF00534"/>
    </source>
</evidence>
<organism evidence="2">
    <name type="scientific">viral metagenome</name>
    <dbReference type="NCBI Taxonomy" id="1070528"/>
    <lineage>
        <taxon>unclassified sequences</taxon>
        <taxon>metagenomes</taxon>
        <taxon>organismal metagenomes</taxon>
    </lineage>
</organism>
<evidence type="ECO:0000313" key="2">
    <source>
        <dbReference type="EMBL" id="QJA45472.1"/>
    </source>
</evidence>
<accession>A0A6H1ZDD9</accession>
<proteinExistence type="predicted"/>
<protein>
    <submittedName>
        <fullName evidence="2">Putative glycosyltransferase</fullName>
    </submittedName>
</protein>
<sequence>MRVLICHYNPGQGGGAESAVKDQTKALELLGHTVAVEHIHPDRAYARFRPDIIHFHTIHIGMGLKVLQWAQAREIPYCLSLHDYWPFCSDRMLLSHYDQPCAAVNGMCNEQCESTPSDPEVTALVNGSPVVTFNEYSAAIYRRHGIRVDAIIPHGIDVEMFCPDYDKRDGVNIVTSSAWAAYPTKGMHVLKAALQITGRKAKLISGVSREQVRNELQKASVFVFPSCYEETWGLCLTEAMACGCACIASNVCGPRAQIKHGETGLLVPPRDPQALSDAIEWLLYDGKMRDDVGLNACVWARENCNLERMGRDYEAFYSEVIHG</sequence>
<reference evidence="2" key="1">
    <citation type="submission" date="2020-03" db="EMBL/GenBank/DDBJ databases">
        <title>The deep terrestrial virosphere.</title>
        <authorList>
            <person name="Holmfeldt K."/>
            <person name="Nilsson E."/>
            <person name="Simone D."/>
            <person name="Lopez-Fernandez M."/>
            <person name="Wu X."/>
            <person name="de Brujin I."/>
            <person name="Lundin D."/>
            <person name="Andersson A."/>
            <person name="Bertilsson S."/>
            <person name="Dopson M."/>
        </authorList>
    </citation>
    <scope>NUCLEOTIDE SEQUENCE</scope>
    <source>
        <strain evidence="2">TM448A00243</strain>
        <strain evidence="3">TM448B00304</strain>
    </source>
</reference>